<dbReference type="InParanoid" id="A0A2P5E8M3"/>
<evidence type="ECO:0000313" key="4">
    <source>
        <dbReference type="Proteomes" id="UP000237000"/>
    </source>
</evidence>
<sequence length="123" mass="13124">MARFQTHSSPIVVAVFALGILLGAMVVLVSLVASAIPVAPPPTDDNFLQECEVKIATCGIEIFNAVVKNATVSTTCCHRLVFMGKQCHDGLVEHLLSQPSFQGNKAPVLASAKQTWDYCISVP</sequence>
<dbReference type="EMBL" id="JXTC01000207">
    <property type="protein sequence ID" value="PON81860.1"/>
    <property type="molecule type" value="Genomic_DNA"/>
</dbReference>
<protein>
    <submittedName>
        <fullName evidence="3">Prolamin-like domain containing protein</fullName>
    </submittedName>
</protein>
<dbReference type="InterPro" id="IPR008502">
    <property type="entry name" value="Prolamin-like"/>
</dbReference>
<name>A0A2P5E8M3_TREOI</name>
<dbReference type="OrthoDB" id="973137at2759"/>
<dbReference type="AlphaFoldDB" id="A0A2P5E8M3"/>
<evidence type="ECO:0000313" key="3">
    <source>
        <dbReference type="EMBL" id="PON81860.1"/>
    </source>
</evidence>
<dbReference type="Pfam" id="PF05617">
    <property type="entry name" value="Prolamin_like"/>
    <property type="match status" value="1"/>
</dbReference>
<feature type="domain" description="Prolamin-like" evidence="2">
    <location>
        <begin position="51"/>
        <end position="119"/>
    </location>
</feature>
<gene>
    <name evidence="3" type="ORF">TorRG33x02_223760</name>
</gene>
<dbReference type="PANTHER" id="PTHR31951">
    <property type="entry name" value="BIFUNCTIONAL INHIBITOR/LIPID-TRANSFER PROTEIN/SEED STORAGE 2S ALBUMIN SUPERFAMILY PROTEIN-RELATED"/>
    <property type="match status" value="1"/>
</dbReference>
<proteinExistence type="predicted"/>
<evidence type="ECO:0000259" key="2">
    <source>
        <dbReference type="Pfam" id="PF05617"/>
    </source>
</evidence>
<keyword evidence="4" id="KW-1185">Reference proteome</keyword>
<keyword evidence="1" id="KW-0732">Signal</keyword>
<comment type="caution">
    <text evidence="3">The sequence shown here is derived from an EMBL/GenBank/DDBJ whole genome shotgun (WGS) entry which is preliminary data.</text>
</comment>
<dbReference type="Proteomes" id="UP000237000">
    <property type="component" value="Unassembled WGS sequence"/>
</dbReference>
<dbReference type="FunCoup" id="A0A2P5E8M3">
    <property type="interactions" value="35"/>
</dbReference>
<organism evidence="3 4">
    <name type="scientific">Trema orientale</name>
    <name type="common">Charcoal tree</name>
    <name type="synonym">Celtis orientalis</name>
    <dbReference type="NCBI Taxonomy" id="63057"/>
    <lineage>
        <taxon>Eukaryota</taxon>
        <taxon>Viridiplantae</taxon>
        <taxon>Streptophyta</taxon>
        <taxon>Embryophyta</taxon>
        <taxon>Tracheophyta</taxon>
        <taxon>Spermatophyta</taxon>
        <taxon>Magnoliopsida</taxon>
        <taxon>eudicotyledons</taxon>
        <taxon>Gunneridae</taxon>
        <taxon>Pentapetalae</taxon>
        <taxon>rosids</taxon>
        <taxon>fabids</taxon>
        <taxon>Rosales</taxon>
        <taxon>Cannabaceae</taxon>
        <taxon>Trema</taxon>
    </lineage>
</organism>
<evidence type="ECO:0000256" key="1">
    <source>
        <dbReference type="ARBA" id="ARBA00022729"/>
    </source>
</evidence>
<accession>A0A2P5E8M3</accession>
<dbReference type="PANTHER" id="PTHR31951:SF22">
    <property type="entry name" value="ECA1 GAMETOGENESIS RELATED FAMILY"/>
    <property type="match status" value="1"/>
</dbReference>
<reference evidence="4" key="1">
    <citation type="submission" date="2016-06" db="EMBL/GenBank/DDBJ databases">
        <title>Parallel loss of symbiosis genes in relatives of nitrogen-fixing non-legume Parasponia.</title>
        <authorList>
            <person name="Van Velzen R."/>
            <person name="Holmer R."/>
            <person name="Bu F."/>
            <person name="Rutten L."/>
            <person name="Van Zeijl A."/>
            <person name="Liu W."/>
            <person name="Santuari L."/>
            <person name="Cao Q."/>
            <person name="Sharma T."/>
            <person name="Shen D."/>
            <person name="Roswanjaya Y."/>
            <person name="Wardhani T."/>
            <person name="Kalhor M.S."/>
            <person name="Jansen J."/>
            <person name="Van den Hoogen J."/>
            <person name="Gungor B."/>
            <person name="Hartog M."/>
            <person name="Hontelez J."/>
            <person name="Verver J."/>
            <person name="Yang W.-C."/>
            <person name="Schijlen E."/>
            <person name="Repin R."/>
            <person name="Schilthuizen M."/>
            <person name="Schranz E."/>
            <person name="Heidstra R."/>
            <person name="Miyata K."/>
            <person name="Fedorova E."/>
            <person name="Kohlen W."/>
            <person name="Bisseling T."/>
            <person name="Smit S."/>
            <person name="Geurts R."/>
        </authorList>
    </citation>
    <scope>NUCLEOTIDE SEQUENCE [LARGE SCALE GENOMIC DNA]</scope>
    <source>
        <strain evidence="4">cv. RG33-2</strain>
    </source>
</reference>